<keyword evidence="5" id="KW-0067">ATP-binding</keyword>
<evidence type="ECO:0000256" key="2">
    <source>
        <dbReference type="ARBA" id="ARBA00022679"/>
    </source>
</evidence>
<dbReference type="InterPro" id="IPR000719">
    <property type="entry name" value="Prot_kinase_dom"/>
</dbReference>
<evidence type="ECO:0000259" key="7">
    <source>
        <dbReference type="PROSITE" id="PS50011"/>
    </source>
</evidence>
<evidence type="ECO:0000256" key="3">
    <source>
        <dbReference type="ARBA" id="ARBA00022741"/>
    </source>
</evidence>
<accession>A0ABR2J212</accession>
<evidence type="ECO:0000256" key="5">
    <source>
        <dbReference type="ARBA" id="ARBA00022840"/>
    </source>
</evidence>
<dbReference type="SMART" id="SM00220">
    <property type="entry name" value="S_TKc"/>
    <property type="match status" value="1"/>
</dbReference>
<evidence type="ECO:0000256" key="6">
    <source>
        <dbReference type="SAM" id="MobiDB-lite"/>
    </source>
</evidence>
<keyword evidence="1" id="KW-0723">Serine/threonine-protein kinase</keyword>
<feature type="region of interest" description="Disordered" evidence="6">
    <location>
        <begin position="299"/>
        <end position="323"/>
    </location>
</feature>
<dbReference type="Gene3D" id="1.10.510.10">
    <property type="entry name" value="Transferase(Phosphotransferase) domain 1"/>
    <property type="match status" value="1"/>
</dbReference>
<dbReference type="InterPro" id="IPR011009">
    <property type="entry name" value="Kinase-like_dom_sf"/>
</dbReference>
<dbReference type="GO" id="GO:0016301">
    <property type="term" value="F:kinase activity"/>
    <property type="evidence" value="ECO:0007669"/>
    <property type="project" value="UniProtKB-KW"/>
</dbReference>
<organism evidence="8 9">
    <name type="scientific">Tritrichomonas musculus</name>
    <dbReference type="NCBI Taxonomy" id="1915356"/>
    <lineage>
        <taxon>Eukaryota</taxon>
        <taxon>Metamonada</taxon>
        <taxon>Parabasalia</taxon>
        <taxon>Tritrichomonadida</taxon>
        <taxon>Tritrichomonadidae</taxon>
        <taxon>Tritrichomonas</taxon>
    </lineage>
</organism>
<dbReference type="Pfam" id="PF00069">
    <property type="entry name" value="Pkinase"/>
    <property type="match status" value="1"/>
</dbReference>
<name>A0ABR2J212_9EUKA</name>
<reference evidence="8 9" key="1">
    <citation type="submission" date="2024-04" db="EMBL/GenBank/DDBJ databases">
        <title>Tritrichomonas musculus Genome.</title>
        <authorList>
            <person name="Alves-Ferreira E."/>
            <person name="Grigg M."/>
            <person name="Lorenzi H."/>
            <person name="Galac M."/>
        </authorList>
    </citation>
    <scope>NUCLEOTIDE SEQUENCE [LARGE SCALE GENOMIC DNA]</scope>
    <source>
        <strain evidence="8 9">EAF2021</strain>
    </source>
</reference>
<evidence type="ECO:0000313" key="9">
    <source>
        <dbReference type="Proteomes" id="UP001470230"/>
    </source>
</evidence>
<sequence length="323" mass="37560">MGQNQSENIIDDLNKAQNIYYIKSKKSHLSKYPCFKGYPRSTSDSAAHTKDKKISYDDKSCFFLKLLPYSTTIEKKCIDREQELLQIFDEDKEILKNEKLVNVNLDDKECVLVPSKYYTLKDVFEYLWHEVHYTDEKLICVISFQALKILKILKDHNVVHNGIKFENFIVESENPVKIILTDFKHAQKINEEEKSKMFGGTSIFKAPEVLEKKGHDFSADMWSLGCNIYLSIFNKYPFDIEQDDDDNTILYKIKNNELTNKNKLASKDAWDVITKMFVLRPESRITPEEAIELDWFEEQRTPPNVAPADGGRINMDGDGELNV</sequence>
<evidence type="ECO:0000256" key="4">
    <source>
        <dbReference type="ARBA" id="ARBA00022777"/>
    </source>
</evidence>
<dbReference type="EMBL" id="JAPFFF010000013">
    <property type="protein sequence ID" value="KAK8871652.1"/>
    <property type="molecule type" value="Genomic_DNA"/>
</dbReference>
<dbReference type="Proteomes" id="UP001470230">
    <property type="component" value="Unassembled WGS sequence"/>
</dbReference>
<evidence type="ECO:0000256" key="1">
    <source>
        <dbReference type="ARBA" id="ARBA00022527"/>
    </source>
</evidence>
<dbReference type="PROSITE" id="PS50011">
    <property type="entry name" value="PROTEIN_KINASE_DOM"/>
    <property type="match status" value="1"/>
</dbReference>
<dbReference type="PANTHER" id="PTHR24345">
    <property type="entry name" value="SERINE/THREONINE-PROTEIN KINASE PLK"/>
    <property type="match status" value="1"/>
</dbReference>
<keyword evidence="4 8" id="KW-0418">Kinase</keyword>
<proteinExistence type="predicted"/>
<dbReference type="SUPFAM" id="SSF56112">
    <property type="entry name" value="Protein kinase-like (PK-like)"/>
    <property type="match status" value="1"/>
</dbReference>
<comment type="caution">
    <text evidence="8">The sequence shown here is derived from an EMBL/GenBank/DDBJ whole genome shotgun (WGS) entry which is preliminary data.</text>
</comment>
<gene>
    <name evidence="8" type="ORF">M9Y10_007389</name>
</gene>
<evidence type="ECO:0000313" key="8">
    <source>
        <dbReference type="EMBL" id="KAK8871652.1"/>
    </source>
</evidence>
<keyword evidence="3" id="KW-0547">Nucleotide-binding</keyword>
<keyword evidence="9" id="KW-1185">Reference proteome</keyword>
<protein>
    <submittedName>
        <fullName evidence="8">Serine/threonine-protein kinase D1</fullName>
    </submittedName>
</protein>
<dbReference type="PANTHER" id="PTHR24345:SF0">
    <property type="entry name" value="CELL CYCLE SERINE_THREONINE-PROTEIN KINASE CDC5_MSD2"/>
    <property type="match status" value="1"/>
</dbReference>
<keyword evidence="2" id="KW-0808">Transferase</keyword>
<feature type="domain" description="Protein kinase" evidence="7">
    <location>
        <begin position="1"/>
        <end position="296"/>
    </location>
</feature>